<evidence type="ECO:0000256" key="2">
    <source>
        <dbReference type="ARBA" id="ARBA00004924"/>
    </source>
</evidence>
<evidence type="ECO:0000256" key="3">
    <source>
        <dbReference type="ARBA" id="ARBA00007588"/>
    </source>
</evidence>
<keyword evidence="6" id="KW-0521">NADP</keyword>
<comment type="pathway">
    <text evidence="2">Siderophore biosynthesis.</text>
</comment>
<dbReference type="InterPro" id="IPR025700">
    <property type="entry name" value="Lys/Orn_oxygenase"/>
</dbReference>
<dbReference type="InterPro" id="IPR036188">
    <property type="entry name" value="FAD/NAD-bd_sf"/>
</dbReference>
<sequence>MIYDVAGVGIGPFNLGLSSLLDAKPSIKKIFFEQKPEFGWHLGIMPKWSTLQIPFLADLVTLVDPMSRFSFLNYLKNERRLHRFYIYENFYISREEYNKYCLWVSKQQEGLFFGKRVDEIVYDSDNQLYQLNVVDVVSGISEKFRAKNLVLGTGTQSAKPDFFKDNEPNHCLVNEYSYRSEDLKRTDIITVVGSGQSGAEVFYDLLLDIEHNPYRLQWIGRDVNFMAMDLNKLALEITTPDYSSFFFGLPDNKKKSLIKKQDLLYKGINKNLLKAIYDYIYENYETLQNRVSIYPGVEMLDYQEKNGSNWEILARSLSSDKEIKLDTQAIILALGFECVEPSFMNGLDGVVNRNSKGNLLVSENYTIDARNTIFVQNVGLEQHGVVTPDLSMGPFRNAVIANQLFDCDYYTPDQQFTFQRFV</sequence>
<dbReference type="Proteomes" id="UP000594903">
    <property type="component" value="Chromosome"/>
</dbReference>
<comment type="similarity">
    <text evidence="3">Belongs to the lysine N(6)-hydroxylase/L-ornithine N(5)-oxygenase family.</text>
</comment>
<dbReference type="EMBL" id="UGSB01000001">
    <property type="protein sequence ID" value="SUA57705.1"/>
    <property type="molecule type" value="Genomic_DNA"/>
</dbReference>
<keyword evidence="4" id="KW-0285">Flavoprotein</keyword>
<dbReference type="STRING" id="1122619.GCA_000373745_01527"/>
<evidence type="ECO:0000256" key="6">
    <source>
        <dbReference type="ARBA" id="ARBA00022857"/>
    </source>
</evidence>
<keyword evidence="11" id="KW-1185">Reference proteome</keyword>
<evidence type="ECO:0000256" key="1">
    <source>
        <dbReference type="ARBA" id="ARBA00001974"/>
    </source>
</evidence>
<reference evidence="8 11" key="2">
    <citation type="submission" date="2020-12" db="EMBL/GenBank/DDBJ databases">
        <title>FDA dAtabase for Regulatory Grade micrObial Sequences (FDA-ARGOS): Supporting development and validation of Infectious Disease Dx tests.</title>
        <authorList>
            <person name="Sproer C."/>
            <person name="Gronow S."/>
            <person name="Severitt S."/>
            <person name="Schroder I."/>
            <person name="Tallon L."/>
            <person name="Sadzewicz L."/>
            <person name="Zhao X."/>
            <person name="Boylan J."/>
            <person name="Ott S."/>
            <person name="Bowen H."/>
            <person name="Vavikolanu K."/>
            <person name="Mehta A."/>
            <person name="Aluvathingal J."/>
            <person name="Nadendla S."/>
            <person name="Lowell S."/>
            <person name="Myers T."/>
            <person name="Yan Y."/>
            <person name="Sichtig H."/>
        </authorList>
    </citation>
    <scope>NUCLEOTIDE SEQUENCE [LARGE SCALE GENOMIC DNA]</scope>
    <source>
        <strain evidence="8 11">FDAARGOS_872</strain>
    </source>
</reference>
<dbReference type="EMBL" id="CP065725">
    <property type="protein sequence ID" value="QPT39833.1"/>
    <property type="molecule type" value="Genomic_DNA"/>
</dbReference>
<evidence type="ECO:0000313" key="9">
    <source>
        <dbReference type="EMBL" id="SUA57705.1"/>
    </source>
</evidence>
<dbReference type="GO" id="GO:0047091">
    <property type="term" value="F:L-lysine 6-monooxygenase (NADPH) activity"/>
    <property type="evidence" value="ECO:0007669"/>
    <property type="project" value="UniProtKB-EC"/>
</dbReference>
<evidence type="ECO:0000313" key="11">
    <source>
        <dbReference type="Proteomes" id="UP000594903"/>
    </source>
</evidence>
<keyword evidence="7 9" id="KW-0560">Oxidoreductase</keyword>
<dbReference type="PANTHER" id="PTHR42802">
    <property type="entry name" value="MONOOXYGENASE"/>
    <property type="match status" value="1"/>
</dbReference>
<protein>
    <submittedName>
        <fullName evidence="9">L-lysine 6-monooxygenase</fullName>
        <ecNumber evidence="9">1.14.13.59</ecNumber>
    </submittedName>
    <submittedName>
        <fullName evidence="8">SidA/IucD/PvdA family monooxygenase</fullName>
    </submittedName>
</protein>
<name>A0A378XKE6_9BURK</name>
<evidence type="ECO:0000256" key="7">
    <source>
        <dbReference type="ARBA" id="ARBA00023002"/>
    </source>
</evidence>
<evidence type="ECO:0000313" key="8">
    <source>
        <dbReference type="EMBL" id="QPT39833.1"/>
    </source>
</evidence>
<dbReference type="AlphaFoldDB" id="A0A378XKE6"/>
<accession>A0A378XKE6</accession>
<dbReference type="EC" id="1.14.13.59" evidence="9"/>
<reference evidence="9 10" key="1">
    <citation type="submission" date="2018-06" db="EMBL/GenBank/DDBJ databases">
        <authorList>
            <consortium name="Pathogen Informatics"/>
            <person name="Doyle S."/>
        </authorList>
    </citation>
    <scope>NUCLEOTIDE SEQUENCE [LARGE SCALE GENOMIC DNA]</scope>
    <source>
        <strain evidence="9 10">NCTC11997</strain>
    </source>
</reference>
<dbReference type="Gene3D" id="3.50.50.60">
    <property type="entry name" value="FAD/NAD(P)-binding domain"/>
    <property type="match status" value="1"/>
</dbReference>
<dbReference type="PANTHER" id="PTHR42802:SF1">
    <property type="entry name" value="L-ORNITHINE N(5)-MONOOXYGENASE"/>
    <property type="match status" value="1"/>
</dbReference>
<proteinExistence type="inferred from homology"/>
<dbReference type="Proteomes" id="UP000254603">
    <property type="component" value="Unassembled WGS sequence"/>
</dbReference>
<keyword evidence="9" id="KW-0503">Monooxygenase</keyword>
<evidence type="ECO:0000313" key="10">
    <source>
        <dbReference type="Proteomes" id="UP000254603"/>
    </source>
</evidence>
<dbReference type="RefSeq" id="WP_018574713.1">
    <property type="nucleotide sequence ID" value="NZ_CP065725.1"/>
</dbReference>
<evidence type="ECO:0000256" key="5">
    <source>
        <dbReference type="ARBA" id="ARBA00022827"/>
    </source>
</evidence>
<keyword evidence="5" id="KW-0274">FAD</keyword>
<dbReference type="SUPFAM" id="SSF51905">
    <property type="entry name" value="FAD/NAD(P)-binding domain"/>
    <property type="match status" value="1"/>
</dbReference>
<evidence type="ECO:0000256" key="4">
    <source>
        <dbReference type="ARBA" id="ARBA00022630"/>
    </source>
</evidence>
<dbReference type="OrthoDB" id="7527071at2"/>
<organism evidence="9 10">
    <name type="scientific">Oligella ureolytica</name>
    <dbReference type="NCBI Taxonomy" id="90244"/>
    <lineage>
        <taxon>Bacteria</taxon>
        <taxon>Pseudomonadati</taxon>
        <taxon>Pseudomonadota</taxon>
        <taxon>Betaproteobacteria</taxon>
        <taxon>Burkholderiales</taxon>
        <taxon>Alcaligenaceae</taxon>
        <taxon>Oligella</taxon>
    </lineage>
</organism>
<gene>
    <name evidence="9" type="primary">iucD</name>
    <name evidence="8" type="ORF">I6G29_12045</name>
    <name evidence="9" type="ORF">NCTC11997_02483</name>
</gene>
<comment type="cofactor">
    <cofactor evidence="1">
        <name>FAD</name>
        <dbReference type="ChEBI" id="CHEBI:57692"/>
    </cofactor>
</comment>
<dbReference type="Pfam" id="PF13434">
    <property type="entry name" value="Lys_Orn_oxgnase"/>
    <property type="match status" value="1"/>
</dbReference>